<evidence type="ECO:0000256" key="1">
    <source>
        <dbReference type="ARBA" id="ARBA00005921"/>
    </source>
</evidence>
<reference evidence="5 6" key="1">
    <citation type="journal article" date="2021" name="BMC Genomics">
        <title>Datura genome reveals duplications of psychoactive alkaloid biosynthetic genes and high mutation rate following tissue culture.</title>
        <authorList>
            <person name="Rajewski A."/>
            <person name="Carter-House D."/>
            <person name="Stajich J."/>
            <person name="Litt A."/>
        </authorList>
    </citation>
    <scope>NUCLEOTIDE SEQUENCE [LARGE SCALE GENOMIC DNA]</scope>
    <source>
        <strain evidence="5">AR-01</strain>
    </source>
</reference>
<gene>
    <name evidence="5" type="ORF">HAX54_008230</name>
</gene>
<dbReference type="Pfam" id="PF05911">
    <property type="entry name" value="FPP"/>
    <property type="match status" value="1"/>
</dbReference>
<evidence type="ECO:0008006" key="7">
    <source>
        <dbReference type="Google" id="ProtNLM"/>
    </source>
</evidence>
<sequence>MDRRSWPWKKKSSDKTASEKSTALTVESTSAPSDSTESHVDQIKQEIKKPKYVQISVESYSHLTGLEDQVKSLEEQVNGLEDEVKDLNEKLSAAQSEMTNKENLVKQHAKVAEEAVSGWEKAESEAATLKNHLESVTLLKLTAEDRASHLDGALKECMRQIRNLKEEHEQKLHDEIQNKTKQFDKMKHEFEGKIANLDQQLLRSAAENSALSRSLQERSSMVIQLSEEKAQAEAEIEMLKSNIESCEREINSLKYELHINSKELEIRNEEKNMSVRSAEVANKQHLEGVKKIAKLEAECQRLRGLVRKKLPGPAALAQMKLEVESLGRDYGDSRVKKSQGGRPSSPQFSSLPDFSFDSVQKFHKENEQLTERLLAMEEETKMLKEALAHRNSELQASRSICAKTASKLQHLEAQLQANVEQKSPQKTTIRRLPSEGSLSHEANHLPRLASMSEDGNDDNISCASSWTTALMSELSHIKKEKNFDSPHKSESASHLDLMDDFLEMEKLAYQSSDTNAAVSIPDVPNNARPETTKVDTSMHVTTIPDSQLKEHNETSTSGNEASRKEEVSSQSHQLLSDTSIFMKLQSRISTVLETLSKEADIQRIQEDLREIVQEMHNAVLPQSTTSIVETTLSSKTATESQPSLDDGETNIEKEIPVSEDSKSCNESVHGISKELIDAMSQIHDFVLFLGKEAKAIQGTAPDGSGINEKLDDFSATYAEVISSRLSMVNFVLDLSRVLSNASELHFNILGYKNSETEISTSDCIDKVALPENKGLQHSEEVYANGCSHFSDSTSDPDIPHEGSLVPTSESTSSSLKCSLEEVEQLKLEKDNMALDLARYSENLESTKSQLAETEQLLAEVKSQLVSAQKANSLAETQLRCMAESYNSLETRTEELQTEVNRLQTMIESLDNELQEEKKGHQDALATCKDLEEQLQRMESAADLDAKTSQEKELTAAAEKLAECQETIFLLGKQLNSLRPQTELMGSPYIDRSSQGGEGFREEVTTTSMNLHDNDLAEMDSASSVKATCESPVDIYNVSYSDAEVNNPLRSPISSKSPKHRPTKSGSSSSSGPTPEKQSRGFSRFFSSNKGRSGY</sequence>
<dbReference type="PANTHER" id="PTHR31580">
    <property type="entry name" value="FILAMENT-LIKE PLANT PROTEIN 4"/>
    <property type="match status" value="1"/>
</dbReference>
<organism evidence="5 6">
    <name type="scientific">Datura stramonium</name>
    <name type="common">Jimsonweed</name>
    <name type="synonym">Common thornapple</name>
    <dbReference type="NCBI Taxonomy" id="4076"/>
    <lineage>
        <taxon>Eukaryota</taxon>
        <taxon>Viridiplantae</taxon>
        <taxon>Streptophyta</taxon>
        <taxon>Embryophyta</taxon>
        <taxon>Tracheophyta</taxon>
        <taxon>Spermatophyta</taxon>
        <taxon>Magnoliopsida</taxon>
        <taxon>eudicotyledons</taxon>
        <taxon>Gunneridae</taxon>
        <taxon>Pentapetalae</taxon>
        <taxon>asterids</taxon>
        <taxon>lamiids</taxon>
        <taxon>Solanales</taxon>
        <taxon>Solanaceae</taxon>
        <taxon>Solanoideae</taxon>
        <taxon>Datureae</taxon>
        <taxon>Datura</taxon>
    </lineage>
</organism>
<feature type="region of interest" description="Disordered" evidence="4">
    <location>
        <begin position="1045"/>
        <end position="1094"/>
    </location>
</feature>
<feature type="coiled-coil region" evidence="3">
    <location>
        <begin position="63"/>
        <end position="104"/>
    </location>
</feature>
<feature type="region of interest" description="Disordered" evidence="4">
    <location>
        <begin position="788"/>
        <end position="811"/>
    </location>
</feature>
<feature type="compositionally biased region" description="Polar residues" evidence="4">
    <location>
        <begin position="418"/>
        <end position="427"/>
    </location>
</feature>
<feature type="region of interest" description="Disordered" evidence="4">
    <location>
        <begin position="331"/>
        <end position="351"/>
    </location>
</feature>
<dbReference type="Gene3D" id="1.20.58.60">
    <property type="match status" value="1"/>
</dbReference>
<evidence type="ECO:0000313" key="5">
    <source>
        <dbReference type="EMBL" id="MCD7469298.1"/>
    </source>
</evidence>
<keyword evidence="6" id="KW-1185">Reference proteome</keyword>
<feature type="compositionally biased region" description="Polar residues" evidence="4">
    <location>
        <begin position="1084"/>
        <end position="1094"/>
    </location>
</feature>
<dbReference type="Proteomes" id="UP000823775">
    <property type="component" value="Unassembled WGS sequence"/>
</dbReference>
<accession>A0ABS8TDP9</accession>
<feature type="compositionally biased region" description="Basic and acidic residues" evidence="4">
    <location>
        <begin position="1"/>
        <end position="18"/>
    </location>
</feature>
<dbReference type="EMBL" id="JACEIK010001424">
    <property type="protein sequence ID" value="MCD7469298.1"/>
    <property type="molecule type" value="Genomic_DNA"/>
</dbReference>
<feature type="coiled-coil region" evidence="3">
    <location>
        <begin position="359"/>
        <end position="386"/>
    </location>
</feature>
<feature type="compositionally biased region" description="Polar residues" evidence="4">
    <location>
        <begin position="19"/>
        <end position="35"/>
    </location>
</feature>
<feature type="region of interest" description="Disordered" evidence="4">
    <location>
        <begin position="543"/>
        <end position="573"/>
    </location>
</feature>
<comment type="similarity">
    <text evidence="1">Belongs to the FPP family.</text>
</comment>
<proteinExistence type="inferred from homology"/>
<feature type="coiled-coil region" evidence="3">
    <location>
        <begin position="215"/>
        <end position="256"/>
    </location>
</feature>
<evidence type="ECO:0000313" key="6">
    <source>
        <dbReference type="Proteomes" id="UP000823775"/>
    </source>
</evidence>
<protein>
    <recommendedName>
        <fullName evidence="7">Filament-like plant protein 4</fullName>
    </recommendedName>
</protein>
<dbReference type="PANTHER" id="PTHR31580:SF4">
    <property type="entry name" value="FILAMENT-LIKE PLANT PROTEIN 6"/>
    <property type="match status" value="1"/>
</dbReference>
<feature type="compositionally biased region" description="Basic and acidic residues" evidence="4">
    <location>
        <begin position="36"/>
        <end position="45"/>
    </location>
</feature>
<evidence type="ECO:0000256" key="3">
    <source>
        <dbReference type="SAM" id="Coils"/>
    </source>
</evidence>
<feature type="coiled-coil region" evidence="3">
    <location>
        <begin position="147"/>
        <end position="189"/>
    </location>
</feature>
<comment type="caution">
    <text evidence="5">The sequence shown here is derived from an EMBL/GenBank/DDBJ whole genome shotgun (WGS) entry which is preliminary data.</text>
</comment>
<feature type="region of interest" description="Disordered" evidence="4">
    <location>
        <begin position="1"/>
        <end position="45"/>
    </location>
</feature>
<feature type="region of interest" description="Disordered" evidence="4">
    <location>
        <begin position="418"/>
        <end position="442"/>
    </location>
</feature>
<feature type="compositionally biased region" description="Polar residues" evidence="4">
    <location>
        <begin position="341"/>
        <end position="351"/>
    </location>
</feature>
<evidence type="ECO:0000256" key="2">
    <source>
        <dbReference type="ARBA" id="ARBA00023054"/>
    </source>
</evidence>
<name>A0ABS8TDP9_DATST</name>
<evidence type="ECO:0000256" key="4">
    <source>
        <dbReference type="SAM" id="MobiDB-lite"/>
    </source>
</evidence>
<keyword evidence="2 3" id="KW-0175">Coiled coil</keyword>
<dbReference type="InterPro" id="IPR008587">
    <property type="entry name" value="FPP_plant"/>
</dbReference>
<feature type="coiled-coil region" evidence="3">
    <location>
        <begin position="815"/>
        <end position="966"/>
    </location>
</feature>